<dbReference type="EMBL" id="CP000614">
    <property type="protein sequence ID" value="ABO55139.1"/>
    <property type="molecule type" value="Genomic_DNA"/>
</dbReference>
<dbReference type="Proteomes" id="UP000002287">
    <property type="component" value="Chromosome 1"/>
</dbReference>
<name>A4JFT6_BURVG</name>
<feature type="region of interest" description="Disordered" evidence="1">
    <location>
        <begin position="209"/>
        <end position="236"/>
    </location>
</feature>
<reference evidence="3" key="1">
    <citation type="submission" date="2007-03" db="EMBL/GenBank/DDBJ databases">
        <title>Complete sequence of chromosome 1 of Burkholderia vietnamiensis G4.</title>
        <authorList>
            <consortium name="US DOE Joint Genome Institute"/>
            <person name="Copeland A."/>
            <person name="Lucas S."/>
            <person name="Lapidus A."/>
            <person name="Barry K."/>
            <person name="Detter J.C."/>
            <person name="Glavina del Rio T."/>
            <person name="Hammon N."/>
            <person name="Israni S."/>
            <person name="Dalin E."/>
            <person name="Tice H."/>
            <person name="Pitluck S."/>
            <person name="Chain P."/>
            <person name="Malfatti S."/>
            <person name="Shin M."/>
            <person name="Vergez L."/>
            <person name="Schmutz J."/>
            <person name="Larimer F."/>
            <person name="Land M."/>
            <person name="Hauser L."/>
            <person name="Kyrpides N."/>
            <person name="Tiedje J."/>
            <person name="Richardson P."/>
        </authorList>
    </citation>
    <scope>NUCLEOTIDE SEQUENCE [LARGE SCALE GENOMIC DNA]</scope>
    <source>
        <strain evidence="3">G4 / LMG 22486</strain>
    </source>
</reference>
<dbReference type="HOGENOM" id="CLU_1173694_0_0_4"/>
<feature type="region of interest" description="Disordered" evidence="1">
    <location>
        <begin position="1"/>
        <end position="20"/>
    </location>
</feature>
<proteinExistence type="predicted"/>
<sequence>MSCANRSLSGIAPRDRRREAVASPTFRLRGPMHSKNQLRVGMRAAFASVRTGNAERLRALLARTTEHDRERLIDARIADEDGLALVEFAAAAGQIRCLRALLVTDAVSPARAGDALRRAVLAAHPDSARLLISYLDQCVAQGRAPASERNRHVVRALTSVAKRRERKSRSCAREMLAWACVREALQSELAHRPTLAAQLETLVESAQQGWHAPDGVAPRPFAPGGADRAIERTHTT</sequence>
<organism evidence="2 3">
    <name type="scientific">Burkholderia vietnamiensis (strain G4 / LMG 22486)</name>
    <name type="common">Burkholderia cepacia (strain R1808)</name>
    <dbReference type="NCBI Taxonomy" id="269482"/>
    <lineage>
        <taxon>Bacteria</taxon>
        <taxon>Pseudomonadati</taxon>
        <taxon>Pseudomonadota</taxon>
        <taxon>Betaproteobacteria</taxon>
        <taxon>Burkholderiales</taxon>
        <taxon>Burkholderiaceae</taxon>
        <taxon>Burkholderia</taxon>
        <taxon>Burkholderia cepacia complex</taxon>
    </lineage>
</organism>
<dbReference type="KEGG" id="bvi:Bcep1808_2137"/>
<dbReference type="AlphaFoldDB" id="A4JFT6"/>
<dbReference type="InterPro" id="IPR036770">
    <property type="entry name" value="Ankyrin_rpt-contain_sf"/>
</dbReference>
<dbReference type="Gene3D" id="1.25.40.20">
    <property type="entry name" value="Ankyrin repeat-containing domain"/>
    <property type="match status" value="1"/>
</dbReference>
<protein>
    <submittedName>
        <fullName evidence="2">Uncharacterized protein</fullName>
    </submittedName>
</protein>
<evidence type="ECO:0000313" key="3">
    <source>
        <dbReference type="Proteomes" id="UP000002287"/>
    </source>
</evidence>
<evidence type="ECO:0000256" key="1">
    <source>
        <dbReference type="SAM" id="MobiDB-lite"/>
    </source>
</evidence>
<evidence type="ECO:0000313" key="2">
    <source>
        <dbReference type="EMBL" id="ABO55139.1"/>
    </source>
</evidence>
<gene>
    <name evidence="2" type="ordered locus">Bcep1808_2137</name>
</gene>
<accession>A4JFT6</accession>